<dbReference type="Pfam" id="PF13456">
    <property type="entry name" value="RVT_3"/>
    <property type="match status" value="1"/>
</dbReference>
<comment type="caution">
    <text evidence="2">The sequence shown here is derived from an EMBL/GenBank/DDBJ whole genome shotgun (WGS) entry which is preliminary data.</text>
</comment>
<dbReference type="PANTHER" id="PTHR47723">
    <property type="entry name" value="OS05G0353850 PROTEIN"/>
    <property type="match status" value="1"/>
</dbReference>
<dbReference type="SUPFAM" id="SSF53098">
    <property type="entry name" value="Ribonuclease H-like"/>
    <property type="match status" value="1"/>
</dbReference>
<protein>
    <submittedName>
        <fullName evidence="2">Ribonuclease H</fullName>
    </submittedName>
</protein>
<reference evidence="3" key="1">
    <citation type="journal article" date="2019" name="Curr. Biol.">
        <title>Genome Sequence of Striga asiatica Provides Insight into the Evolution of Plant Parasitism.</title>
        <authorList>
            <person name="Yoshida S."/>
            <person name="Kim S."/>
            <person name="Wafula E.K."/>
            <person name="Tanskanen J."/>
            <person name="Kim Y.M."/>
            <person name="Honaas L."/>
            <person name="Yang Z."/>
            <person name="Spallek T."/>
            <person name="Conn C.E."/>
            <person name="Ichihashi Y."/>
            <person name="Cheong K."/>
            <person name="Cui S."/>
            <person name="Der J.P."/>
            <person name="Gundlach H."/>
            <person name="Jiao Y."/>
            <person name="Hori C."/>
            <person name="Ishida J.K."/>
            <person name="Kasahara H."/>
            <person name="Kiba T."/>
            <person name="Kim M.S."/>
            <person name="Koo N."/>
            <person name="Laohavisit A."/>
            <person name="Lee Y.H."/>
            <person name="Lumba S."/>
            <person name="McCourt P."/>
            <person name="Mortimer J.C."/>
            <person name="Mutuku J.M."/>
            <person name="Nomura T."/>
            <person name="Sasaki-Sekimoto Y."/>
            <person name="Seto Y."/>
            <person name="Wang Y."/>
            <person name="Wakatake T."/>
            <person name="Sakakibara H."/>
            <person name="Demura T."/>
            <person name="Yamaguchi S."/>
            <person name="Yoneyama K."/>
            <person name="Manabe R.I."/>
            <person name="Nelson D.C."/>
            <person name="Schulman A.H."/>
            <person name="Timko M.P."/>
            <person name="dePamphilis C.W."/>
            <person name="Choi D."/>
            <person name="Shirasu K."/>
        </authorList>
    </citation>
    <scope>NUCLEOTIDE SEQUENCE [LARGE SCALE GENOMIC DNA]</scope>
    <source>
        <strain evidence="3">cv. UVA1</strain>
    </source>
</reference>
<keyword evidence="3" id="KW-1185">Reference proteome</keyword>
<dbReference type="InterPro" id="IPR053151">
    <property type="entry name" value="RNase_H-like"/>
</dbReference>
<dbReference type="InterPro" id="IPR012337">
    <property type="entry name" value="RNaseH-like_sf"/>
</dbReference>
<dbReference type="GO" id="GO:0004523">
    <property type="term" value="F:RNA-DNA hybrid ribonuclease activity"/>
    <property type="evidence" value="ECO:0007669"/>
    <property type="project" value="InterPro"/>
</dbReference>
<dbReference type="InterPro" id="IPR044730">
    <property type="entry name" value="RNase_H-like_dom_plant"/>
</dbReference>
<dbReference type="CDD" id="cd06222">
    <property type="entry name" value="RNase_H_like"/>
    <property type="match status" value="1"/>
</dbReference>
<feature type="domain" description="RNase H type-1" evidence="1">
    <location>
        <begin position="263"/>
        <end position="374"/>
    </location>
</feature>
<gene>
    <name evidence="2" type="ORF">STAS_01288</name>
</gene>
<dbReference type="InterPro" id="IPR036397">
    <property type="entry name" value="RNaseH_sf"/>
</dbReference>
<dbReference type="AlphaFoldDB" id="A0A5A7NZ04"/>
<dbReference type="GO" id="GO:0003676">
    <property type="term" value="F:nucleic acid binding"/>
    <property type="evidence" value="ECO:0007669"/>
    <property type="project" value="InterPro"/>
</dbReference>
<organism evidence="2 3">
    <name type="scientific">Striga asiatica</name>
    <name type="common">Asiatic witchweed</name>
    <name type="synonym">Buchnera asiatica</name>
    <dbReference type="NCBI Taxonomy" id="4170"/>
    <lineage>
        <taxon>Eukaryota</taxon>
        <taxon>Viridiplantae</taxon>
        <taxon>Streptophyta</taxon>
        <taxon>Embryophyta</taxon>
        <taxon>Tracheophyta</taxon>
        <taxon>Spermatophyta</taxon>
        <taxon>Magnoliopsida</taxon>
        <taxon>eudicotyledons</taxon>
        <taxon>Gunneridae</taxon>
        <taxon>Pentapetalae</taxon>
        <taxon>asterids</taxon>
        <taxon>lamiids</taxon>
        <taxon>Lamiales</taxon>
        <taxon>Orobanchaceae</taxon>
        <taxon>Buchnereae</taxon>
        <taxon>Striga</taxon>
    </lineage>
</organism>
<evidence type="ECO:0000313" key="3">
    <source>
        <dbReference type="Proteomes" id="UP000325081"/>
    </source>
</evidence>
<dbReference type="Proteomes" id="UP000325081">
    <property type="component" value="Unassembled WGS sequence"/>
</dbReference>
<proteinExistence type="predicted"/>
<dbReference type="InterPro" id="IPR002156">
    <property type="entry name" value="RNaseH_domain"/>
</dbReference>
<evidence type="ECO:0000259" key="1">
    <source>
        <dbReference type="Pfam" id="PF13456"/>
    </source>
</evidence>
<dbReference type="OrthoDB" id="895680at2759"/>
<accession>A0A5A7NZ04</accession>
<dbReference type="PANTHER" id="PTHR47723:SF19">
    <property type="entry name" value="POLYNUCLEOTIDYL TRANSFERASE, RIBONUCLEASE H-LIKE SUPERFAMILY PROTEIN"/>
    <property type="match status" value="1"/>
</dbReference>
<dbReference type="EMBL" id="BKCP01000447">
    <property type="protein sequence ID" value="GER25703.1"/>
    <property type="molecule type" value="Genomic_DNA"/>
</dbReference>
<dbReference type="Gene3D" id="3.30.420.10">
    <property type="entry name" value="Ribonuclease H-like superfamily/Ribonuclease H"/>
    <property type="match status" value="1"/>
</dbReference>
<name>A0A5A7NZ04_STRAF</name>
<sequence length="408" mass="46749">MNIAMLGKKVSEYIEGTSSLLVEVLSARFGRGYEGIKRSKIQSSSVWTTMRRLFFIIESGFTYMMGNGETNFWEAIYLQGKPIKCLVDYVHISDSDEFCHQMIVNGRFDIQSLHTTFPAHITKALKDIRNLYLHPSVPDMWCWSDGSKGTYSVASCYEWLLKHGANPNTSSWKRIWKPDVWARLVHCGFPYRLAHTIPCDIQVLEFIVHAPTVMRFAFWFIWLEWNNRVFGNSPNALFVVVKEILSFFQWWKTTWTRADRLMDGPSGFGAVLRNHEGVWIEGNSGNIGITDNTLAKVIAILEGLSLAMARQCTALTCYSESQEALRLVNTTSVTNHVMGGLIMNIRDKISSIENIRFFHLWRERNSVADLLARRGAKEEAFFTTWAFPPDDLLTPLAKDAPMFPYTRL</sequence>
<evidence type="ECO:0000313" key="2">
    <source>
        <dbReference type="EMBL" id="GER25703.1"/>
    </source>
</evidence>